<dbReference type="SUPFAM" id="SSF54791">
    <property type="entry name" value="Eukaryotic type KH-domain (KH-domain type I)"/>
    <property type="match status" value="1"/>
</dbReference>
<feature type="domain" description="HD" evidence="8">
    <location>
        <begin position="326"/>
        <end position="419"/>
    </location>
</feature>
<dbReference type="PANTHER" id="PTHR12826:SF15">
    <property type="entry name" value="RIBONUCLEASE Y"/>
    <property type="match status" value="1"/>
</dbReference>
<dbReference type="PANTHER" id="PTHR12826">
    <property type="entry name" value="RIBONUCLEASE Y"/>
    <property type="match status" value="1"/>
</dbReference>
<evidence type="ECO:0000256" key="1">
    <source>
        <dbReference type="ARBA" id="ARBA00022722"/>
    </source>
</evidence>
<dbReference type="SMART" id="SM00322">
    <property type="entry name" value="KH"/>
    <property type="match status" value="1"/>
</dbReference>
<dbReference type="OrthoDB" id="9803205at2"/>
<dbReference type="Proteomes" id="UP000264002">
    <property type="component" value="Unassembled WGS sequence"/>
</dbReference>
<dbReference type="PROSITE" id="PS51831">
    <property type="entry name" value="HD"/>
    <property type="match status" value="1"/>
</dbReference>
<keyword evidence="5" id="KW-0812">Transmembrane</keyword>
<keyword evidence="3 5" id="KW-0378">Hydrolase</keyword>
<evidence type="ECO:0000259" key="8">
    <source>
        <dbReference type="PROSITE" id="PS51831"/>
    </source>
</evidence>
<reference evidence="9 10" key="2">
    <citation type="submission" date="2018-09" db="EMBL/GenBank/DDBJ databases">
        <title>Genome of Sphaerochaeta halotolerans strain 4-11.</title>
        <authorList>
            <person name="Nazina T.N."/>
            <person name="Sokolova D.S."/>
        </authorList>
    </citation>
    <scope>NUCLEOTIDE SEQUENCE [LARGE SCALE GENOMIC DNA]</scope>
    <source>
        <strain evidence="9 10">4-11</strain>
    </source>
</reference>
<gene>
    <name evidence="5 9" type="primary">rny</name>
    <name evidence="9" type="ORF">DYP60_03290</name>
</gene>
<keyword evidence="2 5" id="KW-0255">Endonuclease</keyword>
<evidence type="ECO:0000313" key="9">
    <source>
        <dbReference type="EMBL" id="RFU95511.1"/>
    </source>
</evidence>
<feature type="coiled-coil region" evidence="7">
    <location>
        <begin position="38"/>
        <end position="122"/>
    </location>
</feature>
<dbReference type="GO" id="GO:0006402">
    <property type="term" value="P:mRNA catabolic process"/>
    <property type="evidence" value="ECO:0007669"/>
    <property type="project" value="UniProtKB-UniRule"/>
</dbReference>
<comment type="caution">
    <text evidence="9">The sequence shown here is derived from an EMBL/GenBank/DDBJ whole genome shotgun (WGS) entry which is preliminary data.</text>
</comment>
<evidence type="ECO:0000256" key="2">
    <source>
        <dbReference type="ARBA" id="ARBA00022759"/>
    </source>
</evidence>
<sequence length="510" mass="57301">MNNILLILLSCFIGIIFGWLGRWLYAKFKLTSVEQKAIRLNEEAIKEAEAKSKELLLETRDQLLKEQQQQEREARERRIELQRSERRLTQKEENLEHKQAELDAIKKQLGDWEGNLSKKEQEIAEKEGSLITELERIAGLSADEAKNIIMETMYNDARRDAQLMINKIEQEAQLSADKKARDIVVTSIQRLATEVVSDATVSSVNLPSDEMKGRIIGREGRNIRTLETLTGVDVIIDDTPEAVVISCFDPVRKEIARVALERLVQDGRIHPARIEEVVNKVSKEVGRIIADEGEKVIFDLGVHNVSPEMIRALGRLYFRTSYGQNVLNHSKEVAILSGMIASEVGANSEMAIRAGLLHDIGKGTETESDANHAEMGAEMAKRLGEDPKIVNAILAHHNDTEPQTLEAVIVQIADAISAARPGARRETLDNYIKRLESLEHIAESFEGVDKAYAIQAGRELRILVNNDQVNDDGAKEIAKGIASRIEAELRYPGRIKVTIIREMRVVEYAR</sequence>
<dbReference type="SUPFAM" id="SSF109604">
    <property type="entry name" value="HD-domain/PDEase-like"/>
    <property type="match status" value="1"/>
</dbReference>
<dbReference type="InterPro" id="IPR022711">
    <property type="entry name" value="RNase_Y_N"/>
</dbReference>
<dbReference type="CDD" id="cd22431">
    <property type="entry name" value="KH-I_RNaseY"/>
    <property type="match status" value="1"/>
</dbReference>
<dbReference type="Pfam" id="PF01966">
    <property type="entry name" value="HD"/>
    <property type="match status" value="1"/>
</dbReference>
<dbReference type="SMART" id="SM00471">
    <property type="entry name" value="HDc"/>
    <property type="match status" value="1"/>
</dbReference>
<dbReference type="Pfam" id="PF12072">
    <property type="entry name" value="RNase_Y_N"/>
    <property type="match status" value="1"/>
</dbReference>
<dbReference type="GO" id="GO:0004521">
    <property type="term" value="F:RNA endonuclease activity"/>
    <property type="evidence" value="ECO:0007669"/>
    <property type="project" value="UniProtKB-UniRule"/>
</dbReference>
<dbReference type="Pfam" id="PF00013">
    <property type="entry name" value="KH_1"/>
    <property type="match status" value="1"/>
</dbReference>
<keyword evidence="5" id="KW-1133">Transmembrane helix</keyword>
<dbReference type="GO" id="GO:0005886">
    <property type="term" value="C:plasma membrane"/>
    <property type="evidence" value="ECO:0007669"/>
    <property type="project" value="UniProtKB-SubCell"/>
</dbReference>
<organism evidence="9 10">
    <name type="scientific">Sphaerochaeta halotolerans</name>
    <dbReference type="NCBI Taxonomy" id="2293840"/>
    <lineage>
        <taxon>Bacteria</taxon>
        <taxon>Pseudomonadati</taxon>
        <taxon>Spirochaetota</taxon>
        <taxon>Spirochaetia</taxon>
        <taxon>Spirochaetales</taxon>
        <taxon>Sphaerochaetaceae</taxon>
        <taxon>Sphaerochaeta</taxon>
    </lineage>
</organism>
<name>A0A372MIB2_9SPIR</name>
<keyword evidence="4 5" id="KW-0694">RNA-binding</keyword>
<dbReference type="InterPro" id="IPR036612">
    <property type="entry name" value="KH_dom_type_1_sf"/>
</dbReference>
<evidence type="ECO:0000256" key="5">
    <source>
        <dbReference type="HAMAP-Rule" id="MF_00335"/>
    </source>
</evidence>
<comment type="similarity">
    <text evidence="5">Belongs to the RNase Y family.</text>
</comment>
<dbReference type="InterPro" id="IPR017705">
    <property type="entry name" value="Ribonuclease_Y"/>
</dbReference>
<proteinExistence type="inferred from homology"/>
<dbReference type="PROSITE" id="PS50084">
    <property type="entry name" value="KH_TYPE_1"/>
    <property type="match status" value="1"/>
</dbReference>
<comment type="subcellular location">
    <subcellularLocation>
        <location evidence="5">Cell membrane</location>
        <topology evidence="5">Single-pass membrane protein</topology>
    </subcellularLocation>
</comment>
<accession>A0A372MIB2</accession>
<dbReference type="RefSeq" id="WP_117329459.1">
    <property type="nucleotide sequence ID" value="NZ_QUWK01000003.1"/>
</dbReference>
<dbReference type="Gene3D" id="3.30.1370.10">
    <property type="entry name" value="K Homology domain, type 1"/>
    <property type="match status" value="1"/>
</dbReference>
<dbReference type="NCBIfam" id="TIGR00277">
    <property type="entry name" value="HDIG"/>
    <property type="match status" value="1"/>
</dbReference>
<dbReference type="InterPro" id="IPR004087">
    <property type="entry name" value="KH_dom"/>
</dbReference>
<evidence type="ECO:0000256" key="7">
    <source>
        <dbReference type="SAM" id="Coils"/>
    </source>
</evidence>
<keyword evidence="7" id="KW-0175">Coiled coil</keyword>
<evidence type="ECO:0000256" key="4">
    <source>
        <dbReference type="ARBA" id="ARBA00022884"/>
    </source>
</evidence>
<evidence type="ECO:0000256" key="6">
    <source>
        <dbReference type="NCBIfam" id="TIGR03319"/>
    </source>
</evidence>
<dbReference type="NCBIfam" id="TIGR03319">
    <property type="entry name" value="RNase_Y"/>
    <property type="match status" value="1"/>
</dbReference>
<dbReference type="EMBL" id="QUWK01000003">
    <property type="protein sequence ID" value="RFU95511.1"/>
    <property type="molecule type" value="Genomic_DNA"/>
</dbReference>
<dbReference type="EC" id="3.1.-.-" evidence="5 6"/>
<keyword evidence="10" id="KW-1185">Reference proteome</keyword>
<dbReference type="InterPro" id="IPR003607">
    <property type="entry name" value="HD/PDEase_dom"/>
</dbReference>
<keyword evidence="5" id="KW-0472">Membrane</keyword>
<comment type="function">
    <text evidence="5">Endoribonuclease that initiates mRNA decay.</text>
</comment>
<evidence type="ECO:0000256" key="3">
    <source>
        <dbReference type="ARBA" id="ARBA00022801"/>
    </source>
</evidence>
<evidence type="ECO:0000313" key="10">
    <source>
        <dbReference type="Proteomes" id="UP000264002"/>
    </source>
</evidence>
<keyword evidence="1 5" id="KW-0540">Nuclease</keyword>
<protein>
    <recommendedName>
        <fullName evidence="5 6">Ribonuclease Y</fullName>
        <shortName evidence="5">RNase Y</shortName>
        <ecNumber evidence="5 6">3.1.-.-</ecNumber>
    </recommendedName>
</protein>
<keyword evidence="5" id="KW-1003">Cell membrane</keyword>
<dbReference type="FunFam" id="1.10.3210.10:FF:000013">
    <property type="entry name" value="Ribonuclease Y"/>
    <property type="match status" value="1"/>
</dbReference>
<dbReference type="Gene3D" id="1.10.3210.10">
    <property type="entry name" value="Hypothetical protein af1432"/>
    <property type="match status" value="1"/>
</dbReference>
<feature type="transmembrane region" description="Helical" evidence="5">
    <location>
        <begin position="6"/>
        <end position="25"/>
    </location>
</feature>
<dbReference type="InterPro" id="IPR006674">
    <property type="entry name" value="HD_domain"/>
</dbReference>
<reference evidence="10" key="1">
    <citation type="submission" date="2018-08" db="EMBL/GenBank/DDBJ databases">
        <authorList>
            <person name="Grouzdev D.S."/>
            <person name="Krutkina M.S."/>
        </authorList>
    </citation>
    <scope>NUCLEOTIDE SEQUENCE [LARGE SCALE GENOMIC DNA]</scope>
    <source>
        <strain evidence="10">4-11</strain>
    </source>
</reference>
<dbReference type="CDD" id="cd00077">
    <property type="entry name" value="HDc"/>
    <property type="match status" value="1"/>
</dbReference>
<dbReference type="HAMAP" id="MF_00335">
    <property type="entry name" value="RNase_Y"/>
    <property type="match status" value="1"/>
</dbReference>
<dbReference type="AlphaFoldDB" id="A0A372MIB2"/>
<dbReference type="InterPro" id="IPR004088">
    <property type="entry name" value="KH_dom_type_1"/>
</dbReference>
<dbReference type="GO" id="GO:0016787">
    <property type="term" value="F:hydrolase activity"/>
    <property type="evidence" value="ECO:0007669"/>
    <property type="project" value="UniProtKB-KW"/>
</dbReference>
<dbReference type="InterPro" id="IPR006675">
    <property type="entry name" value="HDIG_dom"/>
</dbReference>
<dbReference type="GO" id="GO:0003723">
    <property type="term" value="F:RNA binding"/>
    <property type="evidence" value="ECO:0007669"/>
    <property type="project" value="UniProtKB-UniRule"/>
</dbReference>